<dbReference type="NCBIfam" id="NF004978">
    <property type="entry name" value="PRK06354.1"/>
    <property type="match status" value="1"/>
</dbReference>
<dbReference type="STRING" id="546271.Selsp_2188"/>
<dbReference type="Proteomes" id="UP000003505">
    <property type="component" value="Unassembled WGS sequence"/>
</dbReference>
<keyword evidence="11" id="KW-0067">ATP-binding</keyword>
<dbReference type="EMBL" id="CP002637">
    <property type="protein sequence ID" value="AEC01134.1"/>
    <property type="molecule type" value="Genomic_DNA"/>
</dbReference>
<evidence type="ECO:0000313" key="22">
    <source>
        <dbReference type="Proteomes" id="UP000003505"/>
    </source>
</evidence>
<dbReference type="Gene3D" id="3.20.20.60">
    <property type="entry name" value="Phosphoenolpyruvate-binding domains"/>
    <property type="match status" value="1"/>
</dbReference>
<evidence type="ECO:0000256" key="4">
    <source>
        <dbReference type="ARBA" id="ARBA00008663"/>
    </source>
</evidence>
<keyword evidence="12 17" id="KW-0460">Magnesium</keyword>
<dbReference type="GO" id="GO:0006950">
    <property type="term" value="P:response to stress"/>
    <property type="evidence" value="ECO:0007669"/>
    <property type="project" value="UniProtKB-ARBA"/>
</dbReference>
<dbReference type="HOGENOM" id="CLU_015439_0_2_9"/>
<keyword evidence="9" id="KW-0547">Nucleotide-binding</keyword>
<evidence type="ECO:0000256" key="16">
    <source>
        <dbReference type="NCBIfam" id="TIGR01064"/>
    </source>
</evidence>
<gene>
    <name evidence="21" type="primary">pyk</name>
    <name evidence="20" type="ordered locus">Selsp_2188</name>
    <name evidence="21" type="ORF">SELSPUOL_02004</name>
</gene>
<dbReference type="GO" id="GO:0000287">
    <property type="term" value="F:magnesium ion binding"/>
    <property type="evidence" value="ECO:0007669"/>
    <property type="project" value="UniProtKB-UniRule"/>
</dbReference>
<dbReference type="GO" id="GO:0016301">
    <property type="term" value="F:kinase activity"/>
    <property type="evidence" value="ECO:0007669"/>
    <property type="project" value="UniProtKB-KW"/>
</dbReference>
<dbReference type="InterPro" id="IPR015795">
    <property type="entry name" value="Pyrv_Knase_C"/>
</dbReference>
<dbReference type="EC" id="2.7.1.40" evidence="5 16"/>
<dbReference type="InterPro" id="IPR036918">
    <property type="entry name" value="Pyrv_Knase_C_sf"/>
</dbReference>
<dbReference type="InterPro" id="IPR015793">
    <property type="entry name" value="Pyrv_Knase_brl"/>
</dbReference>
<dbReference type="AlphaFoldDB" id="C9LWZ8"/>
<dbReference type="SUPFAM" id="SSF51621">
    <property type="entry name" value="Phosphoenolpyruvate/pyruvate domain"/>
    <property type="match status" value="1"/>
</dbReference>
<evidence type="ECO:0000256" key="15">
    <source>
        <dbReference type="ARBA" id="ARBA00023317"/>
    </source>
</evidence>
<dbReference type="InterPro" id="IPR001697">
    <property type="entry name" value="Pyr_Knase"/>
</dbReference>
<evidence type="ECO:0000256" key="5">
    <source>
        <dbReference type="ARBA" id="ARBA00012142"/>
    </source>
</evidence>
<dbReference type="Pfam" id="PF02887">
    <property type="entry name" value="PK_C"/>
    <property type="match status" value="1"/>
</dbReference>
<dbReference type="InterPro" id="IPR040442">
    <property type="entry name" value="Pyrv_kinase-like_dom_sf"/>
</dbReference>
<name>C9LWZ8_SELS3</name>
<evidence type="ECO:0000256" key="1">
    <source>
        <dbReference type="ARBA" id="ARBA00001946"/>
    </source>
</evidence>
<dbReference type="SUPFAM" id="SSF52935">
    <property type="entry name" value="PK C-terminal domain-like"/>
    <property type="match status" value="1"/>
</dbReference>
<dbReference type="eggNOG" id="COG0469">
    <property type="taxonomic scope" value="Bacteria"/>
</dbReference>
<dbReference type="Proteomes" id="UP000011124">
    <property type="component" value="Chromosome"/>
</dbReference>
<comment type="similarity">
    <text evidence="4 17">Belongs to the pyruvate kinase family.</text>
</comment>
<reference evidence="20 23" key="2">
    <citation type="submission" date="2011-04" db="EMBL/GenBank/DDBJ databases">
        <title>The complete genome of Selenomonas sputigena DSM 20758.</title>
        <authorList>
            <consortium name="US DOE Joint Genome Institute (JGI-PGF)"/>
            <person name="Lucas S."/>
            <person name="Copeland A."/>
            <person name="Lapidus A."/>
            <person name="Bruce D."/>
            <person name="Goodwin L."/>
            <person name="Pitluck S."/>
            <person name="Peters L."/>
            <person name="Kyrpides N."/>
            <person name="Mavromatis K."/>
            <person name="Ivanova N."/>
            <person name="Ovchinnikova G."/>
            <person name="Teshima H."/>
            <person name="Detter J.C."/>
            <person name="Tapia R."/>
            <person name="Han C."/>
            <person name="Land M."/>
            <person name="Hauser L."/>
            <person name="Markowitz V."/>
            <person name="Cheng J.-F."/>
            <person name="Hugenholtz P."/>
            <person name="Woyke T."/>
            <person name="Wu D."/>
            <person name="Gronow S."/>
            <person name="Wellnitz S."/>
            <person name="Schneider S."/>
            <person name="Klenk H.-P."/>
            <person name="Eisen J.A."/>
        </authorList>
    </citation>
    <scope>NUCLEOTIDE SEQUENCE [LARGE SCALE GENOMIC DNA]</scope>
    <source>
        <strain evidence="20">ATCC 35185</strain>
        <strain evidence="23">ATCC 35185 / DSM 20758 / VPI D19B-28</strain>
    </source>
</reference>
<feature type="domain" description="Pyruvate kinase barrel" evidence="18">
    <location>
        <begin position="4"/>
        <end position="324"/>
    </location>
</feature>
<evidence type="ECO:0000313" key="20">
    <source>
        <dbReference type="EMBL" id="AEC01134.1"/>
    </source>
</evidence>
<evidence type="ECO:0000256" key="9">
    <source>
        <dbReference type="ARBA" id="ARBA00022741"/>
    </source>
</evidence>
<proteinExistence type="inferred from homology"/>
<dbReference type="FunFam" id="2.40.33.10:FF:000001">
    <property type="entry name" value="Pyruvate kinase"/>
    <property type="match status" value="1"/>
</dbReference>
<comment type="cofactor">
    <cofactor evidence="1">
        <name>Mg(2+)</name>
        <dbReference type="ChEBI" id="CHEBI:18420"/>
    </cofactor>
</comment>
<sequence length="472" mass="51551">MLNKKTKIVCTQGPSTDAPGMVEKLIENGMNVARFNFSHGTHDEHLKRINRVREASKKTGRVVSLLLDTKGPEMRLGEFKDGSVMLEAGKPFLLTYDDAPGDETKCSVNHKKLYTEVKPGDKLLLSDGLVELKVEKIQGKDIVTTILNSGKMSTRKRVAAPGVPLGLPPISEQDKNDILFGIEQDMDFIAASFIQRADDVKEIRKLLEEHNGRMEIYPKIENLEGVKNFDSILEVSDGIMVARGDLGVEIPAEDVPLIQKEIIAKCNKAGKPVIVATQMLESMTTNPRPTRAEASDVANAILDGTDAIMLSGETASGDYPAEAVQTMATIALRTESSLHYKKMYQGTGLEDLKSRTRAVAHATVQMAMELNADAIITPTVSGYTARIISHYRPKSLIVAYTPDAKAMRQLNLRWGVYPIKAAGIWPDEGEMIANATAAAVEQGCVERGDLTIITSGIKSEEGNTNAIRVYTI</sequence>
<dbReference type="GO" id="GO:0004743">
    <property type="term" value="F:pyruvate kinase activity"/>
    <property type="evidence" value="ECO:0007669"/>
    <property type="project" value="UniProtKB-UniRule"/>
</dbReference>
<evidence type="ECO:0000256" key="6">
    <source>
        <dbReference type="ARBA" id="ARBA00018587"/>
    </source>
</evidence>
<keyword evidence="15 21" id="KW-0670">Pyruvate</keyword>
<keyword evidence="14 17" id="KW-0324">Glycolysis</keyword>
<dbReference type="GO" id="GO:0030955">
    <property type="term" value="F:potassium ion binding"/>
    <property type="evidence" value="ECO:0007669"/>
    <property type="project" value="UniProtKB-UniRule"/>
</dbReference>
<evidence type="ECO:0000256" key="2">
    <source>
        <dbReference type="ARBA" id="ARBA00001958"/>
    </source>
</evidence>
<evidence type="ECO:0000256" key="14">
    <source>
        <dbReference type="ARBA" id="ARBA00023152"/>
    </source>
</evidence>
<evidence type="ECO:0000256" key="17">
    <source>
        <dbReference type="RuleBase" id="RU000504"/>
    </source>
</evidence>
<evidence type="ECO:0000256" key="13">
    <source>
        <dbReference type="ARBA" id="ARBA00022958"/>
    </source>
</evidence>
<dbReference type="NCBIfam" id="TIGR01064">
    <property type="entry name" value="pyruv_kin"/>
    <property type="match status" value="1"/>
</dbReference>
<dbReference type="NCBIfam" id="NF004491">
    <property type="entry name" value="PRK05826.1"/>
    <property type="match status" value="1"/>
</dbReference>
<reference evidence="21 22" key="1">
    <citation type="submission" date="2009-09" db="EMBL/GenBank/DDBJ databases">
        <authorList>
            <person name="Weinstock G."/>
            <person name="Sodergren E."/>
            <person name="Clifton S."/>
            <person name="Fulton L."/>
            <person name="Fulton B."/>
            <person name="Courtney L."/>
            <person name="Fronick C."/>
            <person name="Harrison M."/>
            <person name="Strong C."/>
            <person name="Farmer C."/>
            <person name="Delahaunty K."/>
            <person name="Markovic C."/>
            <person name="Hall O."/>
            <person name="Minx P."/>
            <person name="Tomlinson C."/>
            <person name="Mitreva M."/>
            <person name="Nelson J."/>
            <person name="Hou S."/>
            <person name="Wollam A."/>
            <person name="Pepin K.H."/>
            <person name="Johnson M."/>
            <person name="Bhonagiri V."/>
            <person name="Nash W.E."/>
            <person name="Warren W."/>
            <person name="Chinwalla A."/>
            <person name="Mardis E.R."/>
            <person name="Wilson R.K."/>
        </authorList>
    </citation>
    <scope>NUCLEOTIDE SEQUENCE [LARGE SCALE GENOMIC DNA]</scope>
    <source>
        <strain evidence="21">ATCC 35185</strain>
        <strain evidence="22">ATCC 35185 / DSM 20758 / VPI D19B-28</strain>
    </source>
</reference>
<dbReference type="PANTHER" id="PTHR11817">
    <property type="entry name" value="PYRUVATE KINASE"/>
    <property type="match status" value="1"/>
</dbReference>
<organism evidence="21 22">
    <name type="scientific">Selenomonas sputigena (strain ATCC 35185 / DSM 20758 / CCUG 44933 / VPI D19B-28)</name>
    <dbReference type="NCBI Taxonomy" id="546271"/>
    <lineage>
        <taxon>Bacteria</taxon>
        <taxon>Bacillati</taxon>
        <taxon>Bacillota</taxon>
        <taxon>Negativicutes</taxon>
        <taxon>Selenomonadales</taxon>
        <taxon>Selenomonadaceae</taxon>
        <taxon>Selenomonas</taxon>
    </lineage>
</organism>
<dbReference type="EMBL" id="ACKP02000046">
    <property type="protein sequence ID" value="EEX76674.1"/>
    <property type="molecule type" value="Genomic_DNA"/>
</dbReference>
<dbReference type="UniPathway" id="UPA00109">
    <property type="reaction ID" value="UER00188"/>
</dbReference>
<dbReference type="OrthoDB" id="9812123at2"/>
<evidence type="ECO:0000313" key="21">
    <source>
        <dbReference type="EMBL" id="EEX76674.1"/>
    </source>
</evidence>
<dbReference type="FunFam" id="3.20.20.60:FF:000001">
    <property type="entry name" value="Pyruvate kinase"/>
    <property type="match status" value="1"/>
</dbReference>
<dbReference type="SUPFAM" id="SSF50800">
    <property type="entry name" value="PK beta-barrel domain-like"/>
    <property type="match status" value="1"/>
</dbReference>
<dbReference type="GO" id="GO:0005524">
    <property type="term" value="F:ATP binding"/>
    <property type="evidence" value="ECO:0007669"/>
    <property type="project" value="UniProtKB-KW"/>
</dbReference>
<keyword evidence="7 17" id="KW-0808">Transferase</keyword>
<dbReference type="KEGG" id="ssg:Selsp_2188"/>
<comment type="catalytic activity">
    <reaction evidence="17">
        <text>pyruvate + ATP = phosphoenolpyruvate + ADP + H(+)</text>
        <dbReference type="Rhea" id="RHEA:18157"/>
        <dbReference type="ChEBI" id="CHEBI:15361"/>
        <dbReference type="ChEBI" id="CHEBI:15378"/>
        <dbReference type="ChEBI" id="CHEBI:30616"/>
        <dbReference type="ChEBI" id="CHEBI:58702"/>
        <dbReference type="ChEBI" id="CHEBI:456216"/>
        <dbReference type="EC" id="2.7.1.40"/>
    </reaction>
</comment>
<dbReference type="InterPro" id="IPR015813">
    <property type="entry name" value="Pyrv/PenolPyrv_kinase-like_dom"/>
</dbReference>
<evidence type="ECO:0000256" key="3">
    <source>
        <dbReference type="ARBA" id="ARBA00004997"/>
    </source>
</evidence>
<comment type="cofactor">
    <cofactor evidence="2">
        <name>K(+)</name>
        <dbReference type="ChEBI" id="CHEBI:29103"/>
    </cofactor>
</comment>
<dbReference type="InterPro" id="IPR015806">
    <property type="entry name" value="Pyrv_Knase_insert_dom_sf"/>
</dbReference>
<dbReference type="Pfam" id="PF00224">
    <property type="entry name" value="PK"/>
    <property type="match status" value="1"/>
</dbReference>
<evidence type="ECO:0000256" key="11">
    <source>
        <dbReference type="ARBA" id="ARBA00022840"/>
    </source>
</evidence>
<evidence type="ECO:0000256" key="10">
    <source>
        <dbReference type="ARBA" id="ARBA00022777"/>
    </source>
</evidence>
<evidence type="ECO:0000256" key="7">
    <source>
        <dbReference type="ARBA" id="ARBA00022679"/>
    </source>
</evidence>
<comment type="pathway">
    <text evidence="3 17">Carbohydrate degradation; glycolysis; pyruvate from D-glyceraldehyde 3-phosphate: step 5/5.</text>
</comment>
<dbReference type="InterPro" id="IPR011037">
    <property type="entry name" value="Pyrv_Knase-like_insert_dom_sf"/>
</dbReference>
<dbReference type="PRINTS" id="PR01050">
    <property type="entry name" value="PYRUVTKNASE"/>
</dbReference>
<evidence type="ECO:0000256" key="12">
    <source>
        <dbReference type="ARBA" id="ARBA00022842"/>
    </source>
</evidence>
<evidence type="ECO:0000259" key="19">
    <source>
        <dbReference type="Pfam" id="PF02887"/>
    </source>
</evidence>
<evidence type="ECO:0000259" key="18">
    <source>
        <dbReference type="Pfam" id="PF00224"/>
    </source>
</evidence>
<protein>
    <recommendedName>
        <fullName evidence="6 16">Pyruvate kinase</fullName>
        <ecNumber evidence="5 16">2.7.1.40</ecNumber>
    </recommendedName>
</protein>
<keyword evidence="13" id="KW-0630">Potassium</keyword>
<keyword evidence="8" id="KW-0479">Metal-binding</keyword>
<dbReference type="Gene3D" id="2.40.33.10">
    <property type="entry name" value="PK beta-barrel domain-like"/>
    <property type="match status" value="1"/>
</dbReference>
<accession>C9LWZ8</accession>
<feature type="domain" description="Pyruvate kinase C-terminal" evidence="19">
    <location>
        <begin position="358"/>
        <end position="469"/>
    </location>
</feature>
<evidence type="ECO:0000256" key="8">
    <source>
        <dbReference type="ARBA" id="ARBA00022723"/>
    </source>
</evidence>
<dbReference type="RefSeq" id="WP_006193321.1">
    <property type="nucleotide sequence ID" value="NC_015437.1"/>
</dbReference>
<evidence type="ECO:0000313" key="23">
    <source>
        <dbReference type="Proteomes" id="UP000011124"/>
    </source>
</evidence>
<dbReference type="Gene3D" id="3.40.1380.20">
    <property type="entry name" value="Pyruvate kinase, C-terminal domain"/>
    <property type="match status" value="1"/>
</dbReference>
<keyword evidence="23" id="KW-1185">Reference proteome</keyword>
<keyword evidence="10 17" id="KW-0418">Kinase</keyword>